<feature type="domain" description="Reverse transcriptase" evidence="2">
    <location>
        <begin position="715"/>
        <end position="935"/>
    </location>
</feature>
<dbReference type="InterPro" id="IPR005162">
    <property type="entry name" value="Retrotrans_gag_dom"/>
</dbReference>
<dbReference type="CDD" id="cd00303">
    <property type="entry name" value="retropepsin_like"/>
    <property type="match status" value="1"/>
</dbReference>
<protein>
    <recommendedName>
        <fullName evidence="2">Reverse transcriptase domain-containing protein</fullName>
    </recommendedName>
</protein>
<dbReference type="Pfam" id="PF03732">
    <property type="entry name" value="Retrotrans_gag"/>
    <property type="match status" value="1"/>
</dbReference>
<evidence type="ECO:0000313" key="3">
    <source>
        <dbReference type="EnsemblProtists" id="Phyra79113"/>
    </source>
</evidence>
<sequence>MDRSEFPHLNDSQFESVRKMAGIFGMDALQSLAAATPAEQLERVSAFDTYDQGLIAHPKPLRLKVNPYEGKEGENLHFWVREVELAMDAALVSDERLRVAFALSHLSGRAKSWAYTREATTPGCFASWAQLCEQLRAAFLPANYEYRQRSRFLACKQGRRELHEYIQEMRELTASLVGNPLHEHIKVTVFMDGLRVGPARTQLFRVQASTLEEAIQIALQEEYSHRQARTPATAWLGGSTQGGPQSRGPFNGPVPMDLSLAEQHDIRWQTGEHETILIDSGASKNFARRRTVARKSDQFSDALRESKGNGHVLVRLADGTVVEVPKVFMDLSVKFEDFNSTERFLVLDMDKYDLILGMPWLEKHEPWIDWRGKAIGASRSAATDRALVSHVPTSVSSRAYHRSRVGNDSEEIVTAGAATGVMTPSTAGNGPPQAMPVDRTSSPARGTAMPAVPTAPDYGTVRPSALSTPGKVNSPRETSPRETKEVETVARVEVAGSTSGVGNNVPHGVDGTPDSTLESPPAVGNKGPCRGGHRRRHRRRKPSLLRQTGVATSDSERENSPQARPAEECYHFFDGETGCTVKAGSTTLAALPEVSELLNLEEMSMDDFLAQLKAGAIAEMVLLKPKASPEELSSSSVMDKDVLDELGKKRAMRTGSAILENPKDPVYPLVKEFSDVVSKDPPSQLPPDRGVRHEIDLGQAQSTCEVIDAFFAAKAKAGMVRESKSPHSTPTICVRKPNGKWRLVHAYNKLNSATVPAQTPISRKDVLLNNMAGCELYSALDLVDGYYQILMRERDIPLTAVSTPSGMLWEWLVMPQGLSNAPATFNRLVTQLFRPLRAFTQTYFDDIFVHSRAGEGKTAIEVHLEHLRRVFMVMRANKLYANIDKCVFAAQEIKVLGCFVSSVGVPADPEKVKAIAAWPTPRSQKDLRKWLGLANYLHKYSAGYAGLARPLSDLLKKDGDWRWESRHQDAFNSIKASLQRAPVLALPDETKPFSVVCDASDYAIGCALLQHDADGHERVISFQSRQLKAAERNYPVHDKELLCPCQVPGTPPGL</sequence>
<dbReference type="Pfam" id="PF17919">
    <property type="entry name" value="RT_RNaseH_2"/>
    <property type="match status" value="1"/>
</dbReference>
<dbReference type="Gene3D" id="2.40.70.10">
    <property type="entry name" value="Acid Proteases"/>
    <property type="match status" value="1"/>
</dbReference>
<dbReference type="EMBL" id="DS566034">
    <property type="status" value="NOT_ANNOTATED_CDS"/>
    <property type="molecule type" value="Genomic_DNA"/>
</dbReference>
<dbReference type="Gene3D" id="3.30.70.270">
    <property type="match status" value="2"/>
</dbReference>
<dbReference type="InterPro" id="IPR000477">
    <property type="entry name" value="RT_dom"/>
</dbReference>
<dbReference type="CDD" id="cd01647">
    <property type="entry name" value="RT_LTR"/>
    <property type="match status" value="1"/>
</dbReference>
<dbReference type="FunFam" id="3.30.70.270:FF:000026">
    <property type="entry name" value="Transposon Ty3-G Gag-Pol polyprotein"/>
    <property type="match status" value="1"/>
</dbReference>
<feature type="compositionally biased region" description="Basic and acidic residues" evidence="1">
    <location>
        <begin position="478"/>
        <end position="490"/>
    </location>
</feature>
<organism evidence="3 4">
    <name type="scientific">Phytophthora ramorum</name>
    <name type="common">Sudden oak death agent</name>
    <dbReference type="NCBI Taxonomy" id="164328"/>
    <lineage>
        <taxon>Eukaryota</taxon>
        <taxon>Sar</taxon>
        <taxon>Stramenopiles</taxon>
        <taxon>Oomycota</taxon>
        <taxon>Peronosporomycetes</taxon>
        <taxon>Peronosporales</taxon>
        <taxon>Peronosporaceae</taxon>
        <taxon>Phytophthora</taxon>
    </lineage>
</organism>
<feature type="region of interest" description="Disordered" evidence="1">
    <location>
        <begin position="423"/>
        <end position="564"/>
    </location>
</feature>
<dbReference type="Pfam" id="PF08284">
    <property type="entry name" value="RVP_2"/>
    <property type="match status" value="1"/>
</dbReference>
<dbReference type="VEuPathDB" id="FungiDB:KRP22_13460"/>
<dbReference type="InParanoid" id="H3GQN2"/>
<dbReference type="PANTHER" id="PTHR33064">
    <property type="entry name" value="POL PROTEIN"/>
    <property type="match status" value="1"/>
</dbReference>
<dbReference type="VEuPathDB" id="FungiDB:KRP23_11292"/>
<dbReference type="Pfam" id="PF00078">
    <property type="entry name" value="RVT_1"/>
    <property type="match status" value="1"/>
</dbReference>
<dbReference type="AlphaFoldDB" id="H3GQN2"/>
<dbReference type="InterPro" id="IPR043502">
    <property type="entry name" value="DNA/RNA_pol_sf"/>
</dbReference>
<dbReference type="VEuPathDB" id="FungiDB:KRP23_5223"/>
<accession>H3GQN2</accession>
<name>H3GQN2_PHYRM</name>
<reference evidence="3" key="2">
    <citation type="submission" date="2015-06" db="UniProtKB">
        <authorList>
            <consortium name="EnsemblProtists"/>
        </authorList>
    </citation>
    <scope>IDENTIFICATION</scope>
    <source>
        <strain evidence="3">Pr102</strain>
    </source>
</reference>
<dbReference type="InterPro" id="IPR021109">
    <property type="entry name" value="Peptidase_aspartic_dom_sf"/>
</dbReference>
<dbReference type="HOGENOM" id="CLU_000384_21_0_1"/>
<dbReference type="PROSITE" id="PS50878">
    <property type="entry name" value="RT_POL"/>
    <property type="match status" value="1"/>
</dbReference>
<reference evidence="4" key="1">
    <citation type="journal article" date="2006" name="Science">
        <title>Phytophthora genome sequences uncover evolutionary origins and mechanisms of pathogenesis.</title>
        <authorList>
            <person name="Tyler B.M."/>
            <person name="Tripathy S."/>
            <person name="Zhang X."/>
            <person name="Dehal P."/>
            <person name="Jiang R.H."/>
            <person name="Aerts A."/>
            <person name="Arredondo F.D."/>
            <person name="Baxter L."/>
            <person name="Bensasson D."/>
            <person name="Beynon J.L."/>
            <person name="Chapman J."/>
            <person name="Damasceno C.M."/>
            <person name="Dorrance A.E."/>
            <person name="Dou D."/>
            <person name="Dickerman A.W."/>
            <person name="Dubchak I.L."/>
            <person name="Garbelotto M."/>
            <person name="Gijzen M."/>
            <person name="Gordon S.G."/>
            <person name="Govers F."/>
            <person name="Grunwald N.J."/>
            <person name="Huang W."/>
            <person name="Ivors K.L."/>
            <person name="Jones R.W."/>
            <person name="Kamoun S."/>
            <person name="Krampis K."/>
            <person name="Lamour K.H."/>
            <person name="Lee M.K."/>
            <person name="McDonald W.H."/>
            <person name="Medina M."/>
            <person name="Meijer H.J."/>
            <person name="Nordberg E.K."/>
            <person name="Maclean D.J."/>
            <person name="Ospina-Giraldo M.D."/>
            <person name="Morris P.F."/>
            <person name="Phuntumart V."/>
            <person name="Putnam N.H."/>
            <person name="Rash S."/>
            <person name="Rose J.K."/>
            <person name="Sakihama Y."/>
            <person name="Salamov A.A."/>
            <person name="Savidor A."/>
            <person name="Scheuring C.F."/>
            <person name="Smith B.M."/>
            <person name="Sobral B.W."/>
            <person name="Terry A."/>
            <person name="Torto-Alalibo T.A."/>
            <person name="Win J."/>
            <person name="Xu Z."/>
            <person name="Zhang H."/>
            <person name="Grigoriev I.V."/>
            <person name="Rokhsar D.S."/>
            <person name="Boore J.L."/>
        </authorList>
    </citation>
    <scope>NUCLEOTIDE SEQUENCE [LARGE SCALE GENOMIC DNA]</scope>
    <source>
        <strain evidence="4">Pr102</strain>
    </source>
</reference>
<dbReference type="VEuPathDB" id="FungiDB:KRP23_11291"/>
<feature type="compositionally biased region" description="Basic and acidic residues" evidence="1">
    <location>
        <begin position="554"/>
        <end position="564"/>
    </location>
</feature>
<dbReference type="eggNOG" id="KOG0017">
    <property type="taxonomic scope" value="Eukaryota"/>
</dbReference>
<evidence type="ECO:0000259" key="2">
    <source>
        <dbReference type="PROSITE" id="PS50878"/>
    </source>
</evidence>
<dbReference type="SUPFAM" id="SSF56672">
    <property type="entry name" value="DNA/RNA polymerases"/>
    <property type="match status" value="1"/>
</dbReference>
<dbReference type="PANTHER" id="PTHR33064:SF37">
    <property type="entry name" value="RIBONUCLEASE H"/>
    <property type="match status" value="1"/>
</dbReference>
<dbReference type="InterPro" id="IPR043128">
    <property type="entry name" value="Rev_trsase/Diguanyl_cyclase"/>
</dbReference>
<feature type="compositionally biased region" description="Polar residues" evidence="1">
    <location>
        <begin position="465"/>
        <end position="477"/>
    </location>
</feature>
<dbReference type="Proteomes" id="UP000005238">
    <property type="component" value="Unassembled WGS sequence"/>
</dbReference>
<proteinExistence type="predicted"/>
<dbReference type="EnsemblProtists" id="Phyra79113">
    <property type="protein sequence ID" value="Phyra79113"/>
    <property type="gene ID" value="Phyra79113"/>
</dbReference>
<evidence type="ECO:0000256" key="1">
    <source>
        <dbReference type="SAM" id="MobiDB-lite"/>
    </source>
</evidence>
<evidence type="ECO:0000313" key="4">
    <source>
        <dbReference type="Proteomes" id="UP000005238"/>
    </source>
</evidence>
<feature type="compositionally biased region" description="Basic residues" evidence="1">
    <location>
        <begin position="531"/>
        <end position="543"/>
    </location>
</feature>
<dbReference type="InterPro" id="IPR051320">
    <property type="entry name" value="Viral_Replic_Matur_Polypro"/>
</dbReference>
<keyword evidence="4" id="KW-1185">Reference proteome</keyword>
<dbReference type="InterPro" id="IPR041577">
    <property type="entry name" value="RT_RNaseH_2"/>
</dbReference>
<dbReference type="Gene3D" id="3.10.10.10">
    <property type="entry name" value="HIV Type 1 Reverse Transcriptase, subunit A, domain 1"/>
    <property type="match status" value="1"/>
</dbReference>